<sequence length="96" mass="9889">MQSSLRAIVMAVGFLLLVAAVMAFGQLDDSTASAVGPAVLGVIGASIFLVGLFMPERGLWRQPDADRGDVDLGGASLPYDDGHTLPSLDDSIDGSL</sequence>
<feature type="region of interest" description="Disordered" evidence="1">
    <location>
        <begin position="71"/>
        <end position="96"/>
    </location>
</feature>
<evidence type="ECO:0000256" key="1">
    <source>
        <dbReference type="SAM" id="MobiDB-lite"/>
    </source>
</evidence>
<keyword evidence="4" id="KW-1185">Reference proteome</keyword>
<keyword evidence="2" id="KW-1133">Transmembrane helix</keyword>
<feature type="transmembrane region" description="Helical" evidence="2">
    <location>
        <begin position="33"/>
        <end position="54"/>
    </location>
</feature>
<protein>
    <submittedName>
        <fullName evidence="3">Uncharacterized protein</fullName>
    </submittedName>
</protein>
<dbReference type="Proteomes" id="UP001606305">
    <property type="component" value="Unassembled WGS sequence"/>
</dbReference>
<evidence type="ECO:0000256" key="2">
    <source>
        <dbReference type="SAM" id="Phobius"/>
    </source>
</evidence>
<evidence type="ECO:0000313" key="4">
    <source>
        <dbReference type="Proteomes" id="UP001606305"/>
    </source>
</evidence>
<organism evidence="3 4">
    <name type="scientific">Pelomonas nitida</name>
    <dbReference type="NCBI Taxonomy" id="3299027"/>
    <lineage>
        <taxon>Bacteria</taxon>
        <taxon>Pseudomonadati</taxon>
        <taxon>Pseudomonadota</taxon>
        <taxon>Betaproteobacteria</taxon>
        <taxon>Burkholderiales</taxon>
        <taxon>Sphaerotilaceae</taxon>
        <taxon>Roseateles</taxon>
    </lineage>
</organism>
<proteinExistence type="predicted"/>
<reference evidence="3 4" key="1">
    <citation type="submission" date="2024-09" db="EMBL/GenBank/DDBJ databases">
        <title>Novel species of the genus Pelomonas and Roseateles isolated from streams.</title>
        <authorList>
            <person name="Lu H."/>
        </authorList>
    </citation>
    <scope>NUCLEOTIDE SEQUENCE [LARGE SCALE GENOMIC DNA]</scope>
    <source>
        <strain evidence="3 4">BYS96W</strain>
    </source>
</reference>
<name>A0ABW7G6L9_9BURK</name>
<gene>
    <name evidence="3" type="ORF">ACG00X_12175</name>
</gene>
<dbReference type="EMBL" id="JBIGIA010000008">
    <property type="protein sequence ID" value="MFG6457589.1"/>
    <property type="molecule type" value="Genomic_DNA"/>
</dbReference>
<keyword evidence="2" id="KW-0812">Transmembrane</keyword>
<evidence type="ECO:0000313" key="3">
    <source>
        <dbReference type="EMBL" id="MFG6457589.1"/>
    </source>
</evidence>
<accession>A0ABW7G6L9</accession>
<keyword evidence="2" id="KW-0472">Membrane</keyword>
<comment type="caution">
    <text evidence="3">The sequence shown here is derived from an EMBL/GenBank/DDBJ whole genome shotgun (WGS) entry which is preliminary data.</text>
</comment>